<proteinExistence type="predicted"/>
<reference evidence="2 3" key="1">
    <citation type="journal article" date="2012" name="J. Bacteriol.">
        <title>Draft Genome Sequence of Mesorhizobium alhagi CCNWXJ12-2T, a Novel Salt-Resistant Species Isolated from the Desert of Northwestern China.</title>
        <authorList>
            <person name="Zhou M."/>
            <person name="Chen W."/>
            <person name="Chen H."/>
            <person name="Wei G."/>
        </authorList>
    </citation>
    <scope>NUCLEOTIDE SEQUENCE [LARGE SCALE GENOMIC DNA]</scope>
    <source>
        <strain evidence="2 3">CCNWXJ12-2</strain>
    </source>
</reference>
<organism evidence="2 3">
    <name type="scientific">Mesorhizobium alhagi CCNWXJ12-2</name>
    <dbReference type="NCBI Taxonomy" id="1107882"/>
    <lineage>
        <taxon>Bacteria</taxon>
        <taxon>Pseudomonadati</taxon>
        <taxon>Pseudomonadota</taxon>
        <taxon>Alphaproteobacteria</taxon>
        <taxon>Hyphomicrobiales</taxon>
        <taxon>Phyllobacteriaceae</taxon>
        <taxon>Allomesorhizobium</taxon>
    </lineage>
</organism>
<keyword evidence="1" id="KW-0472">Membrane</keyword>
<dbReference type="EMBL" id="AHAM01000342">
    <property type="protein sequence ID" value="EHK52286.1"/>
    <property type="molecule type" value="Genomic_DNA"/>
</dbReference>
<accession>H0I410</accession>
<sequence>MYDSVLSLFQGLLSADGYGVWPLLAGAGFMVWRNASRTAESRLHDHQIGANRSR</sequence>
<keyword evidence="1" id="KW-1133">Transmembrane helix</keyword>
<dbReference type="AlphaFoldDB" id="H0I410"/>
<keyword evidence="3" id="KW-1185">Reference proteome</keyword>
<evidence type="ECO:0000313" key="3">
    <source>
        <dbReference type="Proteomes" id="UP000003250"/>
    </source>
</evidence>
<name>H0I410_9HYPH</name>
<keyword evidence="1" id="KW-0812">Transmembrane</keyword>
<dbReference type="Proteomes" id="UP000003250">
    <property type="component" value="Unassembled WGS sequence"/>
</dbReference>
<protein>
    <submittedName>
        <fullName evidence="2">Uncharacterized protein</fullName>
    </submittedName>
</protein>
<evidence type="ECO:0000256" key="1">
    <source>
        <dbReference type="SAM" id="Phobius"/>
    </source>
</evidence>
<feature type="transmembrane region" description="Helical" evidence="1">
    <location>
        <begin position="12"/>
        <end position="32"/>
    </location>
</feature>
<gene>
    <name evidence="2" type="ORF">MAXJ12_36146</name>
</gene>
<dbReference type="PATRIC" id="fig|1107882.3.peg.6957"/>
<dbReference type="RefSeq" id="WP_008840767.1">
    <property type="nucleotide sequence ID" value="NZ_AHAM01000342.1"/>
</dbReference>
<evidence type="ECO:0000313" key="2">
    <source>
        <dbReference type="EMBL" id="EHK52286.1"/>
    </source>
</evidence>